<comment type="caution">
    <text evidence="8">The sequence shown here is derived from an EMBL/GenBank/DDBJ whole genome shotgun (WGS) entry which is preliminary data.</text>
</comment>
<dbReference type="GO" id="GO:0016175">
    <property type="term" value="F:superoxide-generating NAD(P)H oxidase activity"/>
    <property type="evidence" value="ECO:0007669"/>
    <property type="project" value="TreeGrafter"/>
</dbReference>
<evidence type="ECO:0000256" key="2">
    <source>
        <dbReference type="ARBA" id="ARBA00022692"/>
    </source>
</evidence>
<organism evidence="8 9">
    <name type="scientific">Kribbella pittospori</name>
    <dbReference type="NCBI Taxonomy" id="722689"/>
    <lineage>
        <taxon>Bacteria</taxon>
        <taxon>Bacillati</taxon>
        <taxon>Actinomycetota</taxon>
        <taxon>Actinomycetes</taxon>
        <taxon>Propionibacteriales</taxon>
        <taxon>Kribbellaceae</taxon>
        <taxon>Kribbella</taxon>
    </lineage>
</organism>
<dbReference type="EMBL" id="SJKB01000026">
    <property type="protein sequence ID" value="TCC49531.1"/>
    <property type="molecule type" value="Genomic_DNA"/>
</dbReference>
<evidence type="ECO:0000256" key="5">
    <source>
        <dbReference type="ARBA" id="ARBA00023136"/>
    </source>
</evidence>
<keyword evidence="5 6" id="KW-0472">Membrane</keyword>
<feature type="transmembrane region" description="Helical" evidence="6">
    <location>
        <begin position="40"/>
        <end position="60"/>
    </location>
</feature>
<name>A0A4R0JQC5_9ACTN</name>
<proteinExistence type="predicted"/>
<dbReference type="InterPro" id="IPR017938">
    <property type="entry name" value="Riboflavin_synthase-like_b-brl"/>
</dbReference>
<feature type="domain" description="FAD-binding FR-type" evidence="7">
    <location>
        <begin position="201"/>
        <end position="331"/>
    </location>
</feature>
<feature type="transmembrane region" description="Helical" evidence="6">
    <location>
        <begin position="112"/>
        <end position="134"/>
    </location>
</feature>
<protein>
    <recommendedName>
        <fullName evidence="7">FAD-binding FR-type domain-containing protein</fullName>
    </recommendedName>
</protein>
<comment type="subcellular location">
    <subcellularLocation>
        <location evidence="1">Membrane</location>
        <topology evidence="1">Multi-pass membrane protein</topology>
    </subcellularLocation>
</comment>
<dbReference type="PANTHER" id="PTHR11972:SF69">
    <property type="entry name" value="FERRIC REDUCTION OXIDASE 6-RELATED"/>
    <property type="match status" value="1"/>
</dbReference>
<evidence type="ECO:0000256" key="1">
    <source>
        <dbReference type="ARBA" id="ARBA00004141"/>
    </source>
</evidence>
<keyword evidence="3 6" id="KW-1133">Transmembrane helix</keyword>
<dbReference type="SUPFAM" id="SSF63380">
    <property type="entry name" value="Riboflavin synthase domain-like"/>
    <property type="match status" value="1"/>
</dbReference>
<evidence type="ECO:0000256" key="3">
    <source>
        <dbReference type="ARBA" id="ARBA00022989"/>
    </source>
</evidence>
<dbReference type="Proteomes" id="UP000291144">
    <property type="component" value="Unassembled WGS sequence"/>
</dbReference>
<evidence type="ECO:0000313" key="9">
    <source>
        <dbReference type="Proteomes" id="UP000291144"/>
    </source>
</evidence>
<evidence type="ECO:0000256" key="4">
    <source>
        <dbReference type="ARBA" id="ARBA00023002"/>
    </source>
</evidence>
<gene>
    <name evidence="8" type="ORF">E0H73_42020</name>
</gene>
<evidence type="ECO:0000313" key="8">
    <source>
        <dbReference type="EMBL" id="TCC49531.1"/>
    </source>
</evidence>
<dbReference type="InterPro" id="IPR013130">
    <property type="entry name" value="Fe3_Rdtase_TM_dom"/>
</dbReference>
<accession>A0A4R0JQC5</accession>
<dbReference type="RefSeq" id="WP_131366292.1">
    <property type="nucleotide sequence ID" value="NZ_SJKB01000026.1"/>
</dbReference>
<keyword evidence="9" id="KW-1185">Reference proteome</keyword>
<dbReference type="GO" id="GO:0005886">
    <property type="term" value="C:plasma membrane"/>
    <property type="evidence" value="ECO:0007669"/>
    <property type="project" value="TreeGrafter"/>
</dbReference>
<dbReference type="AlphaFoldDB" id="A0A4R0JQC5"/>
<dbReference type="PANTHER" id="PTHR11972">
    <property type="entry name" value="NADPH OXIDASE"/>
    <property type="match status" value="1"/>
</dbReference>
<evidence type="ECO:0000256" key="6">
    <source>
        <dbReference type="SAM" id="Phobius"/>
    </source>
</evidence>
<dbReference type="InterPro" id="IPR050369">
    <property type="entry name" value="RBOH/FRE"/>
</dbReference>
<dbReference type="PROSITE" id="PS51384">
    <property type="entry name" value="FAD_FR"/>
    <property type="match status" value="1"/>
</dbReference>
<dbReference type="Pfam" id="PF01794">
    <property type="entry name" value="Ferric_reduct"/>
    <property type="match status" value="1"/>
</dbReference>
<feature type="transmembrane region" description="Helical" evidence="6">
    <location>
        <begin position="146"/>
        <end position="170"/>
    </location>
</feature>
<dbReference type="OrthoDB" id="9801223at2"/>
<evidence type="ECO:0000259" key="7">
    <source>
        <dbReference type="PROSITE" id="PS51384"/>
    </source>
</evidence>
<feature type="transmembrane region" description="Helical" evidence="6">
    <location>
        <begin position="7"/>
        <end position="28"/>
    </location>
</feature>
<keyword evidence="2 6" id="KW-0812">Transmembrane</keyword>
<dbReference type="Gene3D" id="2.40.30.10">
    <property type="entry name" value="Translation factors"/>
    <property type="match status" value="1"/>
</dbReference>
<feature type="transmembrane region" description="Helical" evidence="6">
    <location>
        <begin position="81"/>
        <end position="100"/>
    </location>
</feature>
<sequence>MTPIVRGIAWLGVFVGICVAPLVFALMSTSQPGQGFWTDFSVALGFVGLSLMGIEFALVARVKTVAEPFGTDAVIDFHRQIGYTGLLFVLIHVALSADWSEANPFTDSNTPARVWFGGIAAAALVLLVASSVWRRRLRLSYELWQILHAVLAVIAVLAALVHVLLVNYYVDSIWKQVLWSIMTAAFLWLLVWVRLLRPLRIRRRPWTVERVTPDRDSTTVLTLSPNGHDGMRFEPGQFAWITVGRSPFSVTSHPFSFCSSAEMERQPRGCHQGRGGLLFRRRIRQARDRGLCGRTPRGVLDRPVRRRRLLPDRRWSRDRARAEHARDARRP</sequence>
<dbReference type="InterPro" id="IPR017927">
    <property type="entry name" value="FAD-bd_FR_type"/>
</dbReference>
<keyword evidence="4" id="KW-0560">Oxidoreductase</keyword>
<feature type="transmembrane region" description="Helical" evidence="6">
    <location>
        <begin position="176"/>
        <end position="196"/>
    </location>
</feature>
<reference evidence="8 9" key="1">
    <citation type="submission" date="2019-02" db="EMBL/GenBank/DDBJ databases">
        <title>Kribbella capetownensis sp. nov. and Kribbella speibonae sp. nov., isolated from soil.</title>
        <authorList>
            <person name="Curtis S.M."/>
            <person name="Norton I."/>
            <person name="Everest G.J."/>
            <person name="Meyers P.R."/>
        </authorList>
    </citation>
    <scope>NUCLEOTIDE SEQUENCE [LARGE SCALE GENOMIC DNA]</scope>
    <source>
        <strain evidence="8 9">NRRL B-24813</strain>
    </source>
</reference>